<dbReference type="PANTHER" id="PTHR11241">
    <property type="entry name" value="DEOXYURIDINE 5'-TRIPHOSPHATE NUCLEOTIDOHYDROLASE"/>
    <property type="match status" value="1"/>
</dbReference>
<evidence type="ECO:0000256" key="6">
    <source>
        <dbReference type="SAM" id="MobiDB-lite"/>
    </source>
</evidence>
<dbReference type="InterPro" id="IPR036157">
    <property type="entry name" value="dUTPase-like_sf"/>
</dbReference>
<reference evidence="8" key="1">
    <citation type="submission" date="2023-06" db="EMBL/GenBank/DDBJ databases">
        <title>Genomic analysis of the entomopathogenic nematode Steinernema hermaphroditum.</title>
        <authorList>
            <person name="Schwarz E.M."/>
            <person name="Heppert J.K."/>
            <person name="Baniya A."/>
            <person name="Schwartz H.T."/>
            <person name="Tan C.-H."/>
            <person name="Antoshechkin I."/>
            <person name="Sternberg P.W."/>
            <person name="Goodrich-Blair H."/>
            <person name="Dillman A.R."/>
        </authorList>
    </citation>
    <scope>NUCLEOTIDE SEQUENCE</scope>
    <source>
        <strain evidence="8">PS9179</strain>
        <tissue evidence="8">Whole animal</tissue>
    </source>
</reference>
<keyword evidence="9" id="KW-1185">Reference proteome</keyword>
<sequence>MGSIGGVRKWSPLVLTSFRRLPCFASCRFTRKMPEVLAEAQNQTGNVVESKKQVVVPEATARITPFLKLSETAANLEEETSSVAGVQLRAAEEATVPARGKTCISTEIQMAIPEGFYGRIAPLDTLAEKHMIQTGAGVIDSDYRGTIKVLLFNYGTEEVKIPVGEAIARIPIEEIYAPSEIKWKKLDENATLPVIGSQLAAGADLTSAEECVVPAGGQKLVTTNLCADFPEDCYGRIAPRSGLAAKKFIHVGGGVCAARNEPIRVLLFNHSQEDFTIAVGDRIAQFVLQKAAPTAARSDDVDENGEPKAKCARTNGVMFVKIAAPSEFTVEPRGKATVSVDITQTIPEGYYARVAPLFSLATKNSIDVGGNLVTNGSTSITIFNHGGVEKKFEKDEPIAQLIFEKAEAPSFKLQESLEETTRGSGGFGSTGVSSS</sequence>
<dbReference type="EC" id="3.6.1.23" evidence="3"/>
<dbReference type="InterPro" id="IPR033704">
    <property type="entry name" value="dUTPase_trimeric"/>
</dbReference>
<dbReference type="SUPFAM" id="SSF51283">
    <property type="entry name" value="dUTPase-like"/>
    <property type="match status" value="3"/>
</dbReference>
<comment type="caution">
    <text evidence="8">The sequence shown here is derived from an EMBL/GenBank/DDBJ whole genome shotgun (WGS) entry which is preliminary data.</text>
</comment>
<comment type="pathway">
    <text evidence="1">Pyrimidine metabolism; dUMP biosynthesis; dUMP from dCTP (dUTP route): step 2/2.</text>
</comment>
<dbReference type="GO" id="GO:0046081">
    <property type="term" value="P:dUTP catabolic process"/>
    <property type="evidence" value="ECO:0007669"/>
    <property type="project" value="InterPro"/>
</dbReference>
<dbReference type="EMBL" id="JAUCMV010000002">
    <property type="protein sequence ID" value="KAK0419202.1"/>
    <property type="molecule type" value="Genomic_DNA"/>
</dbReference>
<dbReference type="Pfam" id="PF00692">
    <property type="entry name" value="dUTPase"/>
    <property type="match status" value="3"/>
</dbReference>
<proteinExistence type="inferred from homology"/>
<feature type="region of interest" description="Disordered" evidence="6">
    <location>
        <begin position="413"/>
        <end position="435"/>
    </location>
</feature>
<dbReference type="AlphaFoldDB" id="A0AA39IA08"/>
<evidence type="ECO:0000256" key="2">
    <source>
        <dbReference type="ARBA" id="ARBA00006581"/>
    </source>
</evidence>
<comment type="similarity">
    <text evidence="2">Belongs to the dUTPase family.</text>
</comment>
<dbReference type="InterPro" id="IPR008181">
    <property type="entry name" value="dUTPase"/>
</dbReference>
<feature type="domain" description="dUTPase-like" evidence="7">
    <location>
        <begin position="189"/>
        <end position="292"/>
    </location>
</feature>
<evidence type="ECO:0000256" key="3">
    <source>
        <dbReference type="ARBA" id="ARBA00012379"/>
    </source>
</evidence>
<evidence type="ECO:0000313" key="8">
    <source>
        <dbReference type="EMBL" id="KAK0419202.1"/>
    </source>
</evidence>
<name>A0AA39IA08_9BILA</name>
<keyword evidence="5" id="KW-0546">Nucleotide metabolism</keyword>
<dbReference type="CDD" id="cd07557">
    <property type="entry name" value="trimeric_dUTPase"/>
    <property type="match status" value="2"/>
</dbReference>
<dbReference type="Gene3D" id="2.70.40.10">
    <property type="match status" value="3"/>
</dbReference>
<dbReference type="GO" id="GO:0000287">
    <property type="term" value="F:magnesium ion binding"/>
    <property type="evidence" value="ECO:0007669"/>
    <property type="project" value="InterPro"/>
</dbReference>
<keyword evidence="4" id="KW-0378">Hydrolase</keyword>
<dbReference type="GO" id="GO:0006226">
    <property type="term" value="P:dUMP biosynthetic process"/>
    <property type="evidence" value="ECO:0007669"/>
    <property type="project" value="InterPro"/>
</dbReference>
<dbReference type="Proteomes" id="UP001175271">
    <property type="component" value="Unassembled WGS sequence"/>
</dbReference>
<organism evidence="8 9">
    <name type="scientific">Steinernema hermaphroditum</name>
    <dbReference type="NCBI Taxonomy" id="289476"/>
    <lineage>
        <taxon>Eukaryota</taxon>
        <taxon>Metazoa</taxon>
        <taxon>Ecdysozoa</taxon>
        <taxon>Nematoda</taxon>
        <taxon>Chromadorea</taxon>
        <taxon>Rhabditida</taxon>
        <taxon>Tylenchina</taxon>
        <taxon>Panagrolaimomorpha</taxon>
        <taxon>Strongyloidoidea</taxon>
        <taxon>Steinernematidae</taxon>
        <taxon>Steinernema</taxon>
    </lineage>
</organism>
<evidence type="ECO:0000259" key="7">
    <source>
        <dbReference type="Pfam" id="PF00692"/>
    </source>
</evidence>
<accession>A0AA39IA08</accession>
<dbReference type="InterPro" id="IPR029054">
    <property type="entry name" value="dUTPase-like"/>
</dbReference>
<evidence type="ECO:0000313" key="9">
    <source>
        <dbReference type="Proteomes" id="UP001175271"/>
    </source>
</evidence>
<evidence type="ECO:0000256" key="4">
    <source>
        <dbReference type="ARBA" id="ARBA00022801"/>
    </source>
</evidence>
<feature type="domain" description="dUTPase-like" evidence="7">
    <location>
        <begin position="322"/>
        <end position="431"/>
    </location>
</feature>
<evidence type="ECO:0000256" key="1">
    <source>
        <dbReference type="ARBA" id="ARBA00005142"/>
    </source>
</evidence>
<dbReference type="PANTHER" id="PTHR11241:SF0">
    <property type="entry name" value="DEOXYURIDINE 5'-TRIPHOSPHATE NUCLEOTIDOHYDROLASE"/>
    <property type="match status" value="1"/>
</dbReference>
<protein>
    <recommendedName>
        <fullName evidence="3">dUTP diphosphatase</fullName>
        <ecNumber evidence="3">3.6.1.23</ecNumber>
    </recommendedName>
</protein>
<dbReference type="GO" id="GO:0004170">
    <property type="term" value="F:dUTP diphosphatase activity"/>
    <property type="evidence" value="ECO:0007669"/>
    <property type="project" value="UniProtKB-EC"/>
</dbReference>
<evidence type="ECO:0000256" key="5">
    <source>
        <dbReference type="ARBA" id="ARBA00023080"/>
    </source>
</evidence>
<feature type="domain" description="dUTPase-like" evidence="7">
    <location>
        <begin position="77"/>
        <end position="180"/>
    </location>
</feature>
<gene>
    <name evidence="8" type="ORF">QR680_014011</name>
</gene>